<dbReference type="PIRSF" id="PIRSF031924">
    <property type="entry name" value="Pi-irrepressible_AP"/>
    <property type="match status" value="1"/>
</dbReference>
<dbReference type="RefSeq" id="WP_201169421.1">
    <property type="nucleotide sequence ID" value="NZ_JAEPWM010000003.1"/>
</dbReference>
<feature type="signal peptide" evidence="3">
    <location>
        <begin position="1"/>
        <end position="25"/>
    </location>
</feature>
<evidence type="ECO:0000256" key="2">
    <source>
        <dbReference type="PIRSR" id="PIRSR031924-51"/>
    </source>
</evidence>
<dbReference type="CDD" id="cd16016">
    <property type="entry name" value="AP-SPAP"/>
    <property type="match status" value="1"/>
</dbReference>
<keyword evidence="3" id="KW-0732">Signal</keyword>
<dbReference type="InterPro" id="IPR002591">
    <property type="entry name" value="Phosphodiest/P_Trfase"/>
</dbReference>
<gene>
    <name evidence="4" type="ORF">JJB11_09760</name>
</gene>
<dbReference type="Gene3D" id="3.30.1360.150">
    <property type="match status" value="1"/>
</dbReference>
<dbReference type="SUPFAM" id="SSF53649">
    <property type="entry name" value="Alkaline phosphatase-like"/>
    <property type="match status" value="1"/>
</dbReference>
<feature type="chain" id="PRO_5037228657" evidence="3">
    <location>
        <begin position="26"/>
        <end position="544"/>
    </location>
</feature>
<reference evidence="4" key="1">
    <citation type="journal article" date="2012" name="J. Microbiol. Biotechnol.">
        <title>Ramlibacter ginsenosidimutans sp. nov., with ginsenoside-converting activity.</title>
        <authorList>
            <person name="Wang L."/>
            <person name="An D.S."/>
            <person name="Kim S.G."/>
            <person name="Jin F.X."/>
            <person name="Kim S.C."/>
            <person name="Lee S.T."/>
            <person name="Im W.T."/>
        </authorList>
    </citation>
    <scope>NUCLEOTIDE SEQUENCE</scope>
    <source>
        <strain evidence="4">KACC 17527</strain>
    </source>
</reference>
<dbReference type="Pfam" id="PF01663">
    <property type="entry name" value="Phosphodiest"/>
    <property type="match status" value="1"/>
</dbReference>
<dbReference type="Gene3D" id="3.40.720.10">
    <property type="entry name" value="Alkaline Phosphatase, subunit A"/>
    <property type="match status" value="1"/>
</dbReference>
<evidence type="ECO:0000256" key="3">
    <source>
        <dbReference type="SAM" id="SignalP"/>
    </source>
</evidence>
<reference evidence="4" key="2">
    <citation type="submission" date="2021-01" db="EMBL/GenBank/DDBJ databases">
        <authorList>
            <person name="Kang M."/>
        </authorList>
    </citation>
    <scope>NUCLEOTIDE SEQUENCE</scope>
    <source>
        <strain evidence="4">KACC 17527</strain>
    </source>
</reference>
<dbReference type="InterPro" id="IPR026263">
    <property type="entry name" value="Alkaline_phosphatase_prok"/>
</dbReference>
<dbReference type="InterPro" id="IPR017850">
    <property type="entry name" value="Alkaline_phosphatase_core_sf"/>
</dbReference>
<feature type="binding site" evidence="2">
    <location>
        <begin position="162"/>
        <end position="164"/>
    </location>
    <ligand>
        <name>substrate</name>
    </ligand>
</feature>
<evidence type="ECO:0000256" key="1">
    <source>
        <dbReference type="PIRSR" id="PIRSR031924-50"/>
    </source>
</evidence>
<name>A0A934TSV5_9BURK</name>
<proteinExistence type="predicted"/>
<comment type="caution">
    <text evidence="4">The sequence shown here is derived from an EMBL/GenBank/DDBJ whole genome shotgun (WGS) entry which is preliminary data.</text>
</comment>
<dbReference type="EMBL" id="JAEPWM010000003">
    <property type="protein sequence ID" value="MBK6006376.1"/>
    <property type="molecule type" value="Genomic_DNA"/>
</dbReference>
<dbReference type="Proteomes" id="UP000630528">
    <property type="component" value="Unassembled WGS sequence"/>
</dbReference>
<organism evidence="4 5">
    <name type="scientific">Ramlibacter ginsenosidimutans</name>
    <dbReference type="NCBI Taxonomy" id="502333"/>
    <lineage>
        <taxon>Bacteria</taxon>
        <taxon>Pseudomonadati</taxon>
        <taxon>Pseudomonadota</taxon>
        <taxon>Betaproteobacteria</taxon>
        <taxon>Burkholderiales</taxon>
        <taxon>Comamonadaceae</taxon>
        <taxon>Ramlibacter</taxon>
    </lineage>
</organism>
<keyword evidence="1" id="KW-0597">Phosphoprotein</keyword>
<keyword evidence="5" id="KW-1185">Reference proteome</keyword>
<dbReference type="AlphaFoldDB" id="A0A934TSV5"/>
<evidence type="ECO:0000313" key="4">
    <source>
        <dbReference type="EMBL" id="MBK6006376.1"/>
    </source>
</evidence>
<feature type="active site" description="Phosphothreonine intermediate" evidence="1">
    <location>
        <position position="80"/>
    </location>
</feature>
<dbReference type="PROSITE" id="PS51257">
    <property type="entry name" value="PROKAR_LIPOPROTEIN"/>
    <property type="match status" value="1"/>
</dbReference>
<evidence type="ECO:0000313" key="5">
    <source>
        <dbReference type="Proteomes" id="UP000630528"/>
    </source>
</evidence>
<dbReference type="GO" id="GO:0004035">
    <property type="term" value="F:alkaline phosphatase activity"/>
    <property type="evidence" value="ECO:0007669"/>
    <property type="project" value="InterPro"/>
</dbReference>
<sequence>MNRIALLRRAALALCLAFACIAALAAAPRPRLVVLFVVDGLPQWQVQAYRDQLAPDGLARFLDHGASFEQAYFDDAYTVTGAGHATLLTGAYAHRTGVIGNEWLDRRTGQAVYCTGDASEQYIGHATQALDGTSPRNLKVESLGDVLRRSDPRAHVIAVSGKDRGAILPAGRSGTAYMYMADDGSFASTTYYMRAHPAWVEAFNRARRADRYFHTQWQPLLPAAAYSRSLPDDQPWFGPRGGHLPMALGNAADEKPGAAFYGSLLASPFADALTLDFARAAVAGEHLGADAVPDLLAISLSGHDYVNHTWSAESRLSQDHLLQLDRLLQSFFHDLDRSVGRDRYLAVLTADHGFMPNPEALQARGIAAGRISGHQLRAAVNEALEQEFHAPRLVSGLSASALVLNRAEIAARGLAFDRVAVAARAALLAQPHLLAAYTRAELLAGSRAGAPFFAAMRNSWHPEVSGDVQFVTEPYWMFGAAVATHGSPHEYDTHVPLLWWGPAWVRPGVRPERVAITDLAPTLARLLRIAPPAASEGRPLELAP</sequence>
<accession>A0A934TSV5</accession>
<protein>
    <submittedName>
        <fullName evidence="4">Alkaline phosphatase family protein</fullName>
    </submittedName>
</protein>
<feature type="binding site" evidence="2">
    <location>
        <position position="101"/>
    </location>
    <ligand>
        <name>substrate</name>
    </ligand>
</feature>